<gene>
    <name evidence="2" type="ORF">AVEN_126430_1</name>
    <name evidence="1" type="ORF">AVEN_137799_1</name>
</gene>
<dbReference type="AlphaFoldDB" id="A0A4Y2JU49"/>
<dbReference type="EMBL" id="BGPR01091930">
    <property type="protein sequence ID" value="GBM25307.1"/>
    <property type="molecule type" value="Genomic_DNA"/>
</dbReference>
<dbReference type="EMBL" id="BGPR01111703">
    <property type="protein sequence ID" value="GBM92892.1"/>
    <property type="molecule type" value="Genomic_DNA"/>
</dbReference>
<comment type="caution">
    <text evidence="2">The sequence shown here is derived from an EMBL/GenBank/DDBJ whole genome shotgun (WGS) entry which is preliminary data.</text>
</comment>
<evidence type="ECO:0000313" key="1">
    <source>
        <dbReference type="EMBL" id="GBM25307.1"/>
    </source>
</evidence>
<organism evidence="2 3">
    <name type="scientific">Araneus ventricosus</name>
    <name type="common">Orbweaver spider</name>
    <name type="synonym">Epeira ventricosa</name>
    <dbReference type="NCBI Taxonomy" id="182803"/>
    <lineage>
        <taxon>Eukaryota</taxon>
        <taxon>Metazoa</taxon>
        <taxon>Ecdysozoa</taxon>
        <taxon>Arthropoda</taxon>
        <taxon>Chelicerata</taxon>
        <taxon>Arachnida</taxon>
        <taxon>Araneae</taxon>
        <taxon>Araneomorphae</taxon>
        <taxon>Entelegynae</taxon>
        <taxon>Araneoidea</taxon>
        <taxon>Araneidae</taxon>
        <taxon>Araneus</taxon>
    </lineage>
</organism>
<proteinExistence type="predicted"/>
<reference evidence="2 3" key="1">
    <citation type="journal article" date="2019" name="Sci. Rep.">
        <title>Orb-weaving spider Araneus ventricosus genome elucidates the spidroin gene catalogue.</title>
        <authorList>
            <person name="Kono N."/>
            <person name="Nakamura H."/>
            <person name="Ohtoshi R."/>
            <person name="Moran D.A.P."/>
            <person name="Shinohara A."/>
            <person name="Yoshida Y."/>
            <person name="Fujiwara M."/>
            <person name="Mori M."/>
            <person name="Tomita M."/>
            <person name="Arakawa K."/>
        </authorList>
    </citation>
    <scope>NUCLEOTIDE SEQUENCE [LARGE SCALE GENOMIC DNA]</scope>
</reference>
<dbReference type="Proteomes" id="UP000499080">
    <property type="component" value="Unassembled WGS sequence"/>
</dbReference>
<evidence type="ECO:0000313" key="3">
    <source>
        <dbReference type="Proteomes" id="UP000499080"/>
    </source>
</evidence>
<evidence type="ECO:0000313" key="2">
    <source>
        <dbReference type="EMBL" id="GBM92892.1"/>
    </source>
</evidence>
<accession>A0A4Y2JU49</accession>
<keyword evidence="3" id="KW-1185">Reference proteome</keyword>
<name>A0A4Y2JU49_ARAVE</name>
<sequence>MFPFNKKGEWGPLLRKRVDEIATCITHELSYASLPPGHRTDYRFSNQTQRRVKADCRCRKNPNEELVESSDASPWEPSLCRRRINRRGSQQATNSSERRLVNRVVTMQREISRSAFKVINDKVQ</sequence>
<protein>
    <submittedName>
        <fullName evidence="2">Uncharacterized protein</fullName>
    </submittedName>
</protein>